<keyword evidence="6" id="KW-0378">Hydrolase</keyword>
<dbReference type="GO" id="GO:0004518">
    <property type="term" value="F:nuclease activity"/>
    <property type="evidence" value="ECO:0007669"/>
    <property type="project" value="UniProtKB-KW"/>
</dbReference>
<dbReference type="CDD" id="cd09641">
    <property type="entry name" value="Cas3''_I"/>
    <property type="match status" value="1"/>
</dbReference>
<dbReference type="InterPro" id="IPR038257">
    <property type="entry name" value="CRISPR-assoc_Cas3_HD_sf"/>
</dbReference>
<dbReference type="InterPro" id="IPR054712">
    <property type="entry name" value="Cas3-like_dom"/>
</dbReference>
<protein>
    <submittedName>
        <fullName evidence="15">CRISPR-associated helicase Cas3</fullName>
    </submittedName>
</protein>
<dbReference type="EMBL" id="JARGDL010000012">
    <property type="protein sequence ID" value="MDF1612364.1"/>
    <property type="molecule type" value="Genomic_DNA"/>
</dbReference>
<dbReference type="InterPro" id="IPR011545">
    <property type="entry name" value="DEAD/DEAH_box_helicase_dom"/>
</dbReference>
<feature type="region of interest" description="Disordered" evidence="11">
    <location>
        <begin position="705"/>
        <end position="728"/>
    </location>
</feature>
<dbReference type="PROSITE" id="PS51643">
    <property type="entry name" value="HD_CAS3"/>
    <property type="match status" value="1"/>
</dbReference>
<dbReference type="Gene3D" id="3.40.50.300">
    <property type="entry name" value="P-loop containing nucleotide triphosphate hydrolases"/>
    <property type="match status" value="2"/>
</dbReference>
<keyword evidence="16" id="KW-1185">Reference proteome</keyword>
<accession>A0AAE3P120</accession>
<evidence type="ECO:0000313" key="16">
    <source>
        <dbReference type="Proteomes" id="UP001221302"/>
    </source>
</evidence>
<dbReference type="InterPro" id="IPR027417">
    <property type="entry name" value="P-loop_NTPase"/>
</dbReference>
<dbReference type="PROSITE" id="PS51194">
    <property type="entry name" value="HELICASE_CTER"/>
    <property type="match status" value="1"/>
</dbReference>
<gene>
    <name evidence="15" type="primary">cas3</name>
    <name evidence="15" type="ORF">P0M35_09390</name>
</gene>
<dbReference type="SUPFAM" id="SSF52540">
    <property type="entry name" value="P-loop containing nucleoside triphosphate hydrolases"/>
    <property type="match status" value="1"/>
</dbReference>
<evidence type="ECO:0000256" key="11">
    <source>
        <dbReference type="SAM" id="MobiDB-lite"/>
    </source>
</evidence>
<keyword evidence="4" id="KW-0479">Metal-binding</keyword>
<evidence type="ECO:0000259" key="13">
    <source>
        <dbReference type="PROSITE" id="PS51194"/>
    </source>
</evidence>
<evidence type="ECO:0000313" key="15">
    <source>
        <dbReference type="EMBL" id="MDF1612364.1"/>
    </source>
</evidence>
<dbReference type="GO" id="GO:0046872">
    <property type="term" value="F:metal ion binding"/>
    <property type="evidence" value="ECO:0007669"/>
    <property type="project" value="UniProtKB-KW"/>
</dbReference>
<comment type="similarity">
    <text evidence="2">In the central section; belongs to the CRISPR-associated helicase Cas3 family.</text>
</comment>
<dbReference type="GO" id="GO:0005829">
    <property type="term" value="C:cytosol"/>
    <property type="evidence" value="ECO:0007669"/>
    <property type="project" value="TreeGrafter"/>
</dbReference>
<dbReference type="InterPro" id="IPR001650">
    <property type="entry name" value="Helicase_C-like"/>
</dbReference>
<dbReference type="PROSITE" id="PS51192">
    <property type="entry name" value="HELICASE_ATP_BIND_1"/>
    <property type="match status" value="1"/>
</dbReference>
<evidence type="ECO:0000256" key="2">
    <source>
        <dbReference type="ARBA" id="ARBA00009046"/>
    </source>
</evidence>
<feature type="domain" description="Helicase C-terminal" evidence="13">
    <location>
        <begin position="522"/>
        <end position="693"/>
    </location>
</feature>
<dbReference type="RefSeq" id="WP_321536134.1">
    <property type="nucleotide sequence ID" value="NZ_JARGDL010000012.1"/>
</dbReference>
<dbReference type="AlphaFoldDB" id="A0AAE3P120"/>
<dbReference type="SMART" id="SM00487">
    <property type="entry name" value="DEXDc"/>
    <property type="match status" value="1"/>
</dbReference>
<dbReference type="GO" id="GO:0003676">
    <property type="term" value="F:nucleic acid binding"/>
    <property type="evidence" value="ECO:0007669"/>
    <property type="project" value="InterPro"/>
</dbReference>
<keyword evidence="8" id="KW-0067">ATP-binding</keyword>
<name>A0AAE3P120_9BACT</name>
<dbReference type="Pfam" id="PF22590">
    <property type="entry name" value="Cas3-like_C_2"/>
    <property type="match status" value="1"/>
</dbReference>
<comment type="caution">
    <text evidence="15">The sequence shown here is derived from an EMBL/GenBank/DDBJ whole genome shotgun (WGS) entry which is preliminary data.</text>
</comment>
<dbReference type="SMART" id="SM00490">
    <property type="entry name" value="HELICc"/>
    <property type="match status" value="1"/>
</dbReference>
<keyword evidence="3" id="KW-0540">Nuclease</keyword>
<organism evidence="15 16">
    <name type="scientific">Stygiobacter electus</name>
    <dbReference type="NCBI Taxonomy" id="3032292"/>
    <lineage>
        <taxon>Bacteria</taxon>
        <taxon>Pseudomonadati</taxon>
        <taxon>Ignavibacteriota</taxon>
        <taxon>Ignavibacteria</taxon>
        <taxon>Ignavibacteriales</taxon>
        <taxon>Melioribacteraceae</taxon>
        <taxon>Stygiobacter</taxon>
    </lineage>
</organism>
<evidence type="ECO:0000256" key="3">
    <source>
        <dbReference type="ARBA" id="ARBA00022722"/>
    </source>
</evidence>
<dbReference type="GO" id="GO:0051607">
    <property type="term" value="P:defense response to virus"/>
    <property type="evidence" value="ECO:0007669"/>
    <property type="project" value="UniProtKB-KW"/>
</dbReference>
<dbReference type="GO" id="GO:0003724">
    <property type="term" value="F:RNA helicase activity"/>
    <property type="evidence" value="ECO:0007669"/>
    <property type="project" value="TreeGrafter"/>
</dbReference>
<evidence type="ECO:0000259" key="12">
    <source>
        <dbReference type="PROSITE" id="PS51192"/>
    </source>
</evidence>
<dbReference type="InterPro" id="IPR006474">
    <property type="entry name" value="Helicase_Cas3_CRISPR-ass_core"/>
</dbReference>
<sequence>MEREASRIFAKSLNRSNGKEVLLSDHTNDLLKALDSLKPKINSEKLYQLIKLTIYLHDLGKVLPYYQHSTVKNKEYYPFDLTNIPHSLFSVLWIDKEKLKELIRKIDTISESEVEDYKNFILSAVAYHHWRENFSELIRFSNNDFERLNDVLNGRKKLFEQLIKNLIEGVKGINEFEKELIKFDTEMLVGLTRGVPFSEYSIPPYQLYWLPKRIDLNDEKSLEWIKLSGFLMRCDHFASYREDSGEDEEIEISGIHFSAIKENIRGRIKSVLEKSGKTFEEEKVWQFNEITENDDGNNCILIAPTGYGKTEFSFLWSKGEKFFYTLPLRSAVNQIFDRAKGIFGDGDDDVMSKNRKVGLLHSDADIYLLGDGGETDNLKTYDLAKQISYPVMVSTGDQFFPYALRPPSYEKIFATFSHSRLIIDEVQAYDPRAAAIVVKFIQDIVRMGGKFLLMTATLPDFIKETIEEMLEKLIEKSPGIKPKTIDLYKNDEVLLNNETIKHKVNTILIENTEKDYTIPSEQLTSIIKTAENNKRVLVILNTVKQAQNVYDRLKAELKETEYENRIWMLHSRFTYSDRRSLEKETLEKEFNNPKSDEKERGKILVATQVIEASLDIDADVLFTEIAPMDALVQRMGRVLRRYRDNWKYNEEEPNVFVWVLNNGYESGQGKYVYNEELLRLTKQILLLSNDDLVLTEKEIVQKLNENSAQTKPNKKESKKKTKAKKKETAEKAVIETVPQNNCYHLSEYQKYKLIKVLYDDALLKRNEGYKKKFFDTIDLLEAGYMSDRKEEAERMFREINTITIIPSEQKANFKSSLLEFIENHSQDNNRLYTLFKRKVLYKYIVSIPYNPKKINKDRYNSLEYWIENEDYNRNDLWQKRFIRWCKGIYFIDYKYDEKIGIDTYNQTQKDYDETFL</sequence>
<dbReference type="GO" id="GO:0005524">
    <property type="term" value="F:ATP binding"/>
    <property type="evidence" value="ECO:0007669"/>
    <property type="project" value="UniProtKB-KW"/>
</dbReference>
<evidence type="ECO:0000256" key="4">
    <source>
        <dbReference type="ARBA" id="ARBA00022723"/>
    </source>
</evidence>
<dbReference type="InterPro" id="IPR014001">
    <property type="entry name" value="Helicase_ATP-bd"/>
</dbReference>
<dbReference type="GO" id="GO:0016787">
    <property type="term" value="F:hydrolase activity"/>
    <property type="evidence" value="ECO:0007669"/>
    <property type="project" value="UniProtKB-KW"/>
</dbReference>
<evidence type="ECO:0000256" key="7">
    <source>
        <dbReference type="ARBA" id="ARBA00022806"/>
    </source>
</evidence>
<dbReference type="PANTHER" id="PTHR47959:SF16">
    <property type="entry name" value="CRISPR-ASSOCIATED NUCLEASE_HELICASE CAS3-RELATED"/>
    <property type="match status" value="1"/>
</dbReference>
<reference evidence="15" key="1">
    <citation type="submission" date="2023-03" db="EMBL/GenBank/DDBJ databases">
        <title>Stygiobacter electus gen. nov., sp. nov., facultatively anaerobic thermotolerant bacterium of the class Ignavibacteria from a well of Yessentuki mineral water deposit.</title>
        <authorList>
            <person name="Podosokorskaya O.A."/>
            <person name="Elcheninov A.G."/>
            <person name="Petrova N.F."/>
            <person name="Zavarzina D.G."/>
            <person name="Kublanov I.V."/>
            <person name="Merkel A.Y."/>
        </authorList>
    </citation>
    <scope>NUCLEOTIDE SEQUENCE</scope>
    <source>
        <strain evidence="15">09-Me</strain>
    </source>
</reference>
<dbReference type="Proteomes" id="UP001221302">
    <property type="component" value="Unassembled WGS sequence"/>
</dbReference>
<evidence type="ECO:0000256" key="1">
    <source>
        <dbReference type="ARBA" id="ARBA00006847"/>
    </source>
</evidence>
<dbReference type="Pfam" id="PF00270">
    <property type="entry name" value="DEAD"/>
    <property type="match status" value="1"/>
</dbReference>
<evidence type="ECO:0000256" key="8">
    <source>
        <dbReference type="ARBA" id="ARBA00022840"/>
    </source>
</evidence>
<evidence type="ECO:0000256" key="6">
    <source>
        <dbReference type="ARBA" id="ARBA00022801"/>
    </source>
</evidence>
<evidence type="ECO:0000259" key="14">
    <source>
        <dbReference type="PROSITE" id="PS51643"/>
    </source>
</evidence>
<feature type="compositionally biased region" description="Basic residues" evidence="11">
    <location>
        <begin position="716"/>
        <end position="725"/>
    </location>
</feature>
<evidence type="ECO:0000256" key="9">
    <source>
        <dbReference type="ARBA" id="ARBA00023118"/>
    </source>
</evidence>
<comment type="similarity">
    <text evidence="1">In the N-terminal section; belongs to the CRISPR-associated nuclease Cas3-HD family.</text>
</comment>
<keyword evidence="7" id="KW-0347">Helicase</keyword>
<comment type="similarity">
    <text evidence="10">Belongs to the DEAD box helicase family.</text>
</comment>
<dbReference type="InterPro" id="IPR050079">
    <property type="entry name" value="DEAD_box_RNA_helicase"/>
</dbReference>
<dbReference type="InterPro" id="IPR006483">
    <property type="entry name" value="CRISPR-assoc_Cas3_HD"/>
</dbReference>
<proteinExistence type="inferred from homology"/>
<feature type="domain" description="HD Cas3-type" evidence="14">
    <location>
        <begin position="16"/>
        <end position="237"/>
    </location>
</feature>
<dbReference type="Gene3D" id="1.10.3210.30">
    <property type="match status" value="1"/>
</dbReference>
<feature type="domain" description="Helicase ATP-binding" evidence="12">
    <location>
        <begin position="290"/>
        <end position="476"/>
    </location>
</feature>
<evidence type="ECO:0000256" key="5">
    <source>
        <dbReference type="ARBA" id="ARBA00022741"/>
    </source>
</evidence>
<dbReference type="NCBIfam" id="TIGR01596">
    <property type="entry name" value="cas3_HD"/>
    <property type="match status" value="1"/>
</dbReference>
<keyword evidence="9" id="KW-0051">Antiviral defense</keyword>
<dbReference type="NCBIfam" id="TIGR01587">
    <property type="entry name" value="cas3_core"/>
    <property type="match status" value="1"/>
</dbReference>
<keyword evidence="5" id="KW-0547">Nucleotide-binding</keyword>
<dbReference type="PANTHER" id="PTHR47959">
    <property type="entry name" value="ATP-DEPENDENT RNA HELICASE RHLE-RELATED"/>
    <property type="match status" value="1"/>
</dbReference>
<evidence type="ECO:0000256" key="10">
    <source>
        <dbReference type="ARBA" id="ARBA00038437"/>
    </source>
</evidence>